<evidence type="ECO:0000256" key="6">
    <source>
        <dbReference type="ARBA" id="ARBA00022927"/>
    </source>
</evidence>
<feature type="domain" description="Importin N-terminal" evidence="8">
    <location>
        <begin position="28"/>
        <end position="83"/>
    </location>
</feature>
<dbReference type="InterPro" id="IPR001494">
    <property type="entry name" value="Importin-beta_N"/>
</dbReference>
<dbReference type="GO" id="GO:0005634">
    <property type="term" value="C:nucleus"/>
    <property type="evidence" value="ECO:0007669"/>
    <property type="project" value="UniProtKB-SubCell"/>
</dbReference>
<dbReference type="Proteomes" id="UP000274504">
    <property type="component" value="Unassembled WGS sequence"/>
</dbReference>
<reference evidence="11" key="1">
    <citation type="submission" date="2017-02" db="UniProtKB">
        <authorList>
            <consortium name="WormBaseParasite"/>
        </authorList>
    </citation>
    <scope>IDENTIFICATION</scope>
</reference>
<evidence type="ECO:0000313" key="10">
    <source>
        <dbReference type="Proteomes" id="UP000274504"/>
    </source>
</evidence>
<organism evidence="11">
    <name type="scientific">Hymenolepis diminuta</name>
    <name type="common">Rat tapeworm</name>
    <dbReference type="NCBI Taxonomy" id="6216"/>
    <lineage>
        <taxon>Eukaryota</taxon>
        <taxon>Metazoa</taxon>
        <taxon>Spiralia</taxon>
        <taxon>Lophotrochozoa</taxon>
        <taxon>Platyhelminthes</taxon>
        <taxon>Cestoda</taxon>
        <taxon>Eucestoda</taxon>
        <taxon>Cyclophyllidea</taxon>
        <taxon>Hymenolepididae</taxon>
        <taxon>Hymenolepis</taxon>
    </lineage>
</organism>
<evidence type="ECO:0000256" key="4">
    <source>
        <dbReference type="ARBA" id="ARBA00022448"/>
    </source>
</evidence>
<evidence type="ECO:0000259" key="8">
    <source>
        <dbReference type="Pfam" id="PF03810"/>
    </source>
</evidence>
<evidence type="ECO:0000256" key="3">
    <source>
        <dbReference type="ARBA" id="ARBA00009466"/>
    </source>
</evidence>
<evidence type="ECO:0000313" key="9">
    <source>
        <dbReference type="EMBL" id="VDL59877.1"/>
    </source>
</evidence>
<dbReference type="InterPro" id="IPR016024">
    <property type="entry name" value="ARM-type_fold"/>
</dbReference>
<gene>
    <name evidence="9" type="ORF">HDID_LOCUS7559</name>
</gene>
<dbReference type="OrthoDB" id="10261013at2759"/>
<dbReference type="InterPro" id="IPR011989">
    <property type="entry name" value="ARM-like"/>
</dbReference>
<dbReference type="GO" id="GO:0006611">
    <property type="term" value="P:protein export from nucleus"/>
    <property type="evidence" value="ECO:0007669"/>
    <property type="project" value="InterPro"/>
</dbReference>
<dbReference type="Pfam" id="PF03810">
    <property type="entry name" value="IBN_N"/>
    <property type="match status" value="1"/>
</dbReference>
<keyword evidence="6" id="KW-0653">Protein transport</keyword>
<accession>A0A0R3SR08</accession>
<evidence type="ECO:0000256" key="5">
    <source>
        <dbReference type="ARBA" id="ARBA00022490"/>
    </source>
</evidence>
<comment type="subcellular location">
    <subcellularLocation>
        <location evidence="2">Cytoplasm</location>
    </subcellularLocation>
    <subcellularLocation>
        <location evidence="1">Nucleus</location>
    </subcellularLocation>
</comment>
<proteinExistence type="inferred from homology"/>
<name>A0A0R3SR08_HYMDI</name>
<keyword evidence="5" id="KW-0963">Cytoplasm</keyword>
<sequence length="1261" mass="141992">MTALAEVQSALAEFYAQKSSQERLTQLQQSLISFEQQPSSWVSAIEFLSLSSDQYVCMFSLGILESTIKKHWDLLSSSEKQQIFQFLERYAFSDHQRPLNTSITYVVRCKAVKIWTSICKRNFTELHDQFFSRVITLLSIPDSMTTESDFQSNLISFSLFKAAYEELICQDSEISRAKTLENVSLFNRLVPQILSAFLEVTERLLGREIINSVNSLFTQSNGSTPESLFTNSLRLILYLDANLLFSSSNSNSEEKKSLSNLLLKNFANILECVTLILTLSPLSDINNCRMYSLLYIFIMLGSPQTLSVLLSSSRSRNLSPSIPIESLAEIGMHALICLTEVVDRKDIPRNVMIHHLPFIFRCLYWSMLILDPQFPLPDLATSIMNVIAESGVTLSTSQSVNNLSGLASVSQTLESISEEYYQKMVDVLRPLVTVFLLFTRPANMDEQNGSLYSFSSTKFLQRVHFFTFNICRPIITVYLSILDLWSSYLDFIKSYYVNDSSSPKNAQIPLQNQQIISFLCASVLSTIYFSESAEYLDLLDSEYASCNTNCGEGHSTNSYLAFFDDIVQHVDSSDITAEKESEYGDFIQSSLTLLSNIAYFNPTVVMHSVAAKFQEEMKIFSELCHAPERTKLEEHTTRKLHYSLRDLATCLNSLAYLSDHFASLSDSAMLKWLLQALVFNLNAGVTYCDRLKSLQIETLQQDVIQVVVENINLLRCLLSSGLLIVSDAVTQNVTEVPQGHIVLSIDDKDAFTTSLLQCSHHLILTSPISSLRINAALLFQSIVVSSTPPGFFPPANQLSEGSVLADLITCCCDPSRLKSFSIHLQRLLMRTVTAYLLIDESATINLAKTNSQRAEELQALTVKKTDVLVNRLMPVFTQTLTLDTLNSNRDAYFAGLCWLNEALVSLIPLGTKSRRLMYDTLTECGILNAVWKCFETTSLSSEMYLFIAHLSFFVQFTDIYGNQRATASMIPGFVTTVMQLLQVLERNTATARLVSPVISHLLHLLDRLGQNRMTFHSLAPDVLRFISNCLVVNLAGGSISDLPTTVSTASKNDPDLCLRVFRTLFTTFSYEYNQLANNEEHLATFLRPVLSVFSGKVFDPRLLISCVEMMTDLNTRHRFFTLSIFMNQWRGQFAQRWLELLSDRSSITVQRGSDAESMIIGILHRVYCTSDGFNSKEFFVSAVEPFLGSEVEQKEQLAIQFMTALMEKSPKELAVLDEFTSHLSVLLANLRQNLGVTVAVNGKFGQCEFPSRLCAFDLQKD</sequence>
<dbReference type="Gene3D" id="1.25.10.10">
    <property type="entry name" value="Leucine-rich Repeat Variant"/>
    <property type="match status" value="1"/>
</dbReference>
<dbReference type="InterPro" id="IPR040016">
    <property type="entry name" value="XPO6"/>
</dbReference>
<protein>
    <submittedName>
        <fullName evidence="11">Importin N-terminal domain-containing protein</fullName>
    </submittedName>
</protein>
<evidence type="ECO:0000256" key="1">
    <source>
        <dbReference type="ARBA" id="ARBA00004123"/>
    </source>
</evidence>
<dbReference type="WBParaSite" id="HDID_0000756101-mRNA-1">
    <property type="protein sequence ID" value="HDID_0000756101-mRNA-1"/>
    <property type="gene ID" value="HDID_0000756101"/>
</dbReference>
<evidence type="ECO:0000313" key="11">
    <source>
        <dbReference type="WBParaSite" id="HDID_0000756101-mRNA-1"/>
    </source>
</evidence>
<dbReference type="AlphaFoldDB" id="A0A0R3SR08"/>
<dbReference type="SUPFAM" id="SSF48371">
    <property type="entry name" value="ARM repeat"/>
    <property type="match status" value="1"/>
</dbReference>
<reference evidence="9 10" key="2">
    <citation type="submission" date="2018-11" db="EMBL/GenBank/DDBJ databases">
        <authorList>
            <consortium name="Pathogen Informatics"/>
        </authorList>
    </citation>
    <scope>NUCLEOTIDE SEQUENCE [LARGE SCALE GENOMIC DNA]</scope>
</reference>
<dbReference type="GO" id="GO:0031267">
    <property type="term" value="F:small GTPase binding"/>
    <property type="evidence" value="ECO:0007669"/>
    <property type="project" value="InterPro"/>
</dbReference>
<dbReference type="STRING" id="6216.A0A0R3SR08"/>
<dbReference type="GO" id="GO:0005737">
    <property type="term" value="C:cytoplasm"/>
    <property type="evidence" value="ECO:0007669"/>
    <property type="project" value="UniProtKB-SubCell"/>
</dbReference>
<keyword evidence="4" id="KW-0813">Transport</keyword>
<dbReference type="EMBL" id="UYSG01010948">
    <property type="protein sequence ID" value="VDL59877.1"/>
    <property type="molecule type" value="Genomic_DNA"/>
</dbReference>
<dbReference type="PANTHER" id="PTHR21452:SF4">
    <property type="entry name" value="EXPORTIN-6"/>
    <property type="match status" value="1"/>
</dbReference>
<evidence type="ECO:0000256" key="7">
    <source>
        <dbReference type="ARBA" id="ARBA00023242"/>
    </source>
</evidence>
<dbReference type="PANTHER" id="PTHR21452">
    <property type="entry name" value="EXPORTIN-6"/>
    <property type="match status" value="1"/>
</dbReference>
<comment type="similarity">
    <text evidence="3">Belongs to the exportin family.</text>
</comment>
<evidence type="ECO:0000256" key="2">
    <source>
        <dbReference type="ARBA" id="ARBA00004496"/>
    </source>
</evidence>
<dbReference type="GO" id="GO:0005049">
    <property type="term" value="F:nuclear export signal receptor activity"/>
    <property type="evidence" value="ECO:0007669"/>
    <property type="project" value="InterPro"/>
</dbReference>
<keyword evidence="7" id="KW-0539">Nucleus</keyword>